<dbReference type="Gene3D" id="2.30.30.90">
    <property type="match status" value="1"/>
</dbReference>
<dbReference type="RefSeq" id="WP_170829339.1">
    <property type="nucleotide sequence ID" value="NZ_FMWL01000005.1"/>
</dbReference>
<evidence type="ECO:0000259" key="2">
    <source>
        <dbReference type="SMART" id="SM00899"/>
    </source>
</evidence>
<evidence type="ECO:0000256" key="1">
    <source>
        <dbReference type="ARBA" id="ARBA00023004"/>
    </source>
</evidence>
<gene>
    <name evidence="3" type="ORF">SAMN03080599_01428</name>
</gene>
<dbReference type="SUPFAM" id="SSF50037">
    <property type="entry name" value="C-terminal domain of transcriptional repressors"/>
    <property type="match status" value="1"/>
</dbReference>
<dbReference type="PANTHER" id="PTHR43151">
    <property type="entry name" value="FEOA FAMILY PROTEIN"/>
    <property type="match status" value="1"/>
</dbReference>
<evidence type="ECO:0000313" key="4">
    <source>
        <dbReference type="Proteomes" id="UP000199208"/>
    </source>
</evidence>
<keyword evidence="4" id="KW-1185">Reference proteome</keyword>
<dbReference type="Proteomes" id="UP000199208">
    <property type="component" value="Unassembled WGS sequence"/>
</dbReference>
<dbReference type="InterPro" id="IPR053184">
    <property type="entry name" value="FeoA-like"/>
</dbReference>
<protein>
    <submittedName>
        <fullName evidence="3">Ferrous iron transport protein A</fullName>
    </submittedName>
</protein>
<dbReference type="PANTHER" id="PTHR43151:SF2">
    <property type="entry name" value="FE(2+) TRANSPORT PROTEIN A-RELATED"/>
    <property type="match status" value="1"/>
</dbReference>
<dbReference type="InterPro" id="IPR008988">
    <property type="entry name" value="Transcriptional_repressor_C"/>
</dbReference>
<organism evidence="3 4">
    <name type="scientific">Acidaminobacter hydrogenoformans DSM 2784</name>
    <dbReference type="NCBI Taxonomy" id="1120920"/>
    <lineage>
        <taxon>Bacteria</taxon>
        <taxon>Bacillati</taxon>
        <taxon>Bacillota</taxon>
        <taxon>Clostridia</taxon>
        <taxon>Peptostreptococcales</taxon>
        <taxon>Acidaminobacteraceae</taxon>
        <taxon>Acidaminobacter</taxon>
    </lineage>
</organism>
<sequence length="75" mass="8069">MSLIEAKKGQCVILEDIQYGHKVKKKLQDMGLTPGVRLCVVSSGMFGPMIVDVRGSRVALGRGILGKITVRNAEA</sequence>
<dbReference type="AlphaFoldDB" id="A0A1G5RXK6"/>
<dbReference type="GO" id="GO:0046914">
    <property type="term" value="F:transition metal ion binding"/>
    <property type="evidence" value="ECO:0007669"/>
    <property type="project" value="InterPro"/>
</dbReference>
<evidence type="ECO:0000313" key="3">
    <source>
        <dbReference type="EMBL" id="SCZ78773.1"/>
    </source>
</evidence>
<accession>A0A1G5RXK6</accession>
<proteinExistence type="predicted"/>
<dbReference type="InterPro" id="IPR038157">
    <property type="entry name" value="FeoA_core_dom"/>
</dbReference>
<dbReference type="EMBL" id="FMWL01000005">
    <property type="protein sequence ID" value="SCZ78773.1"/>
    <property type="molecule type" value="Genomic_DNA"/>
</dbReference>
<dbReference type="SMART" id="SM00899">
    <property type="entry name" value="FeoA"/>
    <property type="match status" value="1"/>
</dbReference>
<reference evidence="3 4" key="1">
    <citation type="submission" date="2016-10" db="EMBL/GenBank/DDBJ databases">
        <authorList>
            <person name="de Groot N.N."/>
        </authorList>
    </citation>
    <scope>NUCLEOTIDE SEQUENCE [LARGE SCALE GENOMIC DNA]</scope>
    <source>
        <strain evidence="3 4">DSM 2784</strain>
    </source>
</reference>
<keyword evidence="1" id="KW-0408">Iron</keyword>
<dbReference type="InterPro" id="IPR007167">
    <property type="entry name" value="Fe-transptr_FeoA-like"/>
</dbReference>
<dbReference type="STRING" id="1120920.SAMN03080599_01428"/>
<name>A0A1G5RXK6_9FIRM</name>
<dbReference type="Pfam" id="PF04023">
    <property type="entry name" value="FeoA"/>
    <property type="match status" value="1"/>
</dbReference>
<feature type="domain" description="Ferrous iron transporter FeoA-like" evidence="2">
    <location>
        <begin position="1"/>
        <end position="72"/>
    </location>
</feature>